<proteinExistence type="predicted"/>
<comment type="caution">
    <text evidence="1">The sequence shown here is derived from an EMBL/GenBank/DDBJ whole genome shotgun (WGS) entry which is preliminary data.</text>
</comment>
<dbReference type="Proteomes" id="UP000499080">
    <property type="component" value="Unassembled WGS sequence"/>
</dbReference>
<name>A0A4Y2CLC1_ARAVE</name>
<sequence length="132" mass="15491">MEWREGGGKAGWGYVPEEMMSPGNMWLWPSLSVERQLDGNLNQEWNSLFLLPFTEKFEEVLYFRGWIEGNFIFRKGCISLAKVRTGRDWASHAKFGYRSHGEKKHSILPKKKQKLSSGREEKKRCCMEMHFG</sequence>
<evidence type="ECO:0000313" key="1">
    <source>
        <dbReference type="EMBL" id="GBM04095.1"/>
    </source>
</evidence>
<dbReference type="AlphaFoldDB" id="A0A4Y2CLC1"/>
<dbReference type="EMBL" id="BGPR01000198">
    <property type="protein sequence ID" value="GBM04095.1"/>
    <property type="molecule type" value="Genomic_DNA"/>
</dbReference>
<accession>A0A4Y2CLC1</accession>
<reference evidence="1 2" key="1">
    <citation type="journal article" date="2019" name="Sci. Rep.">
        <title>Orb-weaving spider Araneus ventricosus genome elucidates the spidroin gene catalogue.</title>
        <authorList>
            <person name="Kono N."/>
            <person name="Nakamura H."/>
            <person name="Ohtoshi R."/>
            <person name="Moran D.A.P."/>
            <person name="Shinohara A."/>
            <person name="Yoshida Y."/>
            <person name="Fujiwara M."/>
            <person name="Mori M."/>
            <person name="Tomita M."/>
            <person name="Arakawa K."/>
        </authorList>
    </citation>
    <scope>NUCLEOTIDE SEQUENCE [LARGE SCALE GENOMIC DNA]</scope>
</reference>
<gene>
    <name evidence="1" type="ORF">AVEN_247964_1</name>
</gene>
<protein>
    <submittedName>
        <fullName evidence="1">Uncharacterized protein</fullName>
    </submittedName>
</protein>
<keyword evidence="2" id="KW-1185">Reference proteome</keyword>
<organism evidence="1 2">
    <name type="scientific">Araneus ventricosus</name>
    <name type="common">Orbweaver spider</name>
    <name type="synonym">Epeira ventricosa</name>
    <dbReference type="NCBI Taxonomy" id="182803"/>
    <lineage>
        <taxon>Eukaryota</taxon>
        <taxon>Metazoa</taxon>
        <taxon>Ecdysozoa</taxon>
        <taxon>Arthropoda</taxon>
        <taxon>Chelicerata</taxon>
        <taxon>Arachnida</taxon>
        <taxon>Araneae</taxon>
        <taxon>Araneomorphae</taxon>
        <taxon>Entelegynae</taxon>
        <taxon>Araneoidea</taxon>
        <taxon>Araneidae</taxon>
        <taxon>Araneus</taxon>
    </lineage>
</organism>
<evidence type="ECO:0000313" key="2">
    <source>
        <dbReference type="Proteomes" id="UP000499080"/>
    </source>
</evidence>